<dbReference type="GO" id="GO:0003700">
    <property type="term" value="F:DNA-binding transcription factor activity"/>
    <property type="evidence" value="ECO:0007669"/>
    <property type="project" value="TreeGrafter"/>
</dbReference>
<dbReference type="PANTHER" id="PTHR30055:SF183">
    <property type="entry name" value="NUCLEOID OCCLUSION FACTOR SLMA"/>
    <property type="match status" value="1"/>
</dbReference>
<feature type="region of interest" description="Disordered" evidence="4">
    <location>
        <begin position="1"/>
        <end position="30"/>
    </location>
</feature>
<protein>
    <submittedName>
        <fullName evidence="6">TetR family transcriptional regulator</fullName>
    </submittedName>
</protein>
<reference evidence="7" key="1">
    <citation type="submission" date="2014-02" db="EMBL/GenBank/DDBJ databases">
        <authorList>
            <person name="Gan H."/>
        </authorList>
    </citation>
    <scope>NUCLEOTIDE SEQUENCE [LARGE SCALE GENOMIC DNA]</scope>
    <source>
        <strain evidence="7">S1</strain>
    </source>
</reference>
<feature type="domain" description="HTH tetR-type" evidence="5">
    <location>
        <begin position="29"/>
        <end position="89"/>
    </location>
</feature>
<organism evidence="6 7">
    <name type="scientific">Hydrogenophaga intermedia</name>
    <dbReference type="NCBI Taxonomy" id="65786"/>
    <lineage>
        <taxon>Bacteria</taxon>
        <taxon>Pseudomonadati</taxon>
        <taxon>Pseudomonadota</taxon>
        <taxon>Betaproteobacteria</taxon>
        <taxon>Burkholderiales</taxon>
        <taxon>Comamonadaceae</taxon>
        <taxon>Hydrogenophaga</taxon>
    </lineage>
</organism>
<proteinExistence type="predicted"/>
<dbReference type="InterPro" id="IPR050109">
    <property type="entry name" value="HTH-type_TetR-like_transc_reg"/>
</dbReference>
<evidence type="ECO:0000256" key="2">
    <source>
        <dbReference type="ARBA" id="ARBA00023125"/>
    </source>
</evidence>
<dbReference type="GO" id="GO:0000976">
    <property type="term" value="F:transcription cis-regulatory region binding"/>
    <property type="evidence" value="ECO:0007669"/>
    <property type="project" value="TreeGrafter"/>
</dbReference>
<dbReference type="PANTHER" id="PTHR30055">
    <property type="entry name" value="HTH-TYPE TRANSCRIPTIONAL REGULATOR RUTR"/>
    <property type="match status" value="1"/>
</dbReference>
<dbReference type="SUPFAM" id="SSF46689">
    <property type="entry name" value="Homeodomain-like"/>
    <property type="match status" value="1"/>
</dbReference>
<dbReference type="Pfam" id="PF00440">
    <property type="entry name" value="TetR_N"/>
    <property type="match status" value="1"/>
</dbReference>
<evidence type="ECO:0000313" key="7">
    <source>
        <dbReference type="Proteomes" id="UP000028878"/>
    </source>
</evidence>
<evidence type="ECO:0000256" key="1">
    <source>
        <dbReference type="ARBA" id="ARBA00023054"/>
    </source>
</evidence>
<dbReference type="EMBL" id="CCAE010000030">
    <property type="protein sequence ID" value="CDN88829.1"/>
    <property type="molecule type" value="Genomic_DNA"/>
</dbReference>
<dbReference type="InterPro" id="IPR009057">
    <property type="entry name" value="Homeodomain-like_sf"/>
</dbReference>
<dbReference type="Pfam" id="PF17932">
    <property type="entry name" value="TetR_C_24"/>
    <property type="match status" value="1"/>
</dbReference>
<dbReference type="InterPro" id="IPR001647">
    <property type="entry name" value="HTH_TetR"/>
</dbReference>
<dbReference type="Proteomes" id="UP000028878">
    <property type="component" value="Unassembled WGS sequence"/>
</dbReference>
<keyword evidence="2 3" id="KW-0238">DNA-binding</keyword>
<evidence type="ECO:0000259" key="5">
    <source>
        <dbReference type="PROSITE" id="PS50977"/>
    </source>
</evidence>
<dbReference type="PRINTS" id="PR00455">
    <property type="entry name" value="HTHTETR"/>
</dbReference>
<reference evidence="7" key="2">
    <citation type="submission" date="2014-11" db="EMBL/GenBank/DDBJ databases">
        <title>Draft genome sequence of Hydrogenophaga intermedia S1.</title>
        <authorList>
            <person name="Gan H.M."/>
            <person name="Chew T.H."/>
            <person name="Stolz A."/>
        </authorList>
    </citation>
    <scope>NUCLEOTIDE SEQUENCE [LARGE SCALE GENOMIC DNA]</scope>
    <source>
        <strain evidence="7">S1</strain>
    </source>
</reference>
<keyword evidence="1" id="KW-0175">Coiled coil</keyword>
<dbReference type="InterPro" id="IPR036271">
    <property type="entry name" value="Tet_transcr_reg_TetR-rel_C_sf"/>
</dbReference>
<evidence type="ECO:0000256" key="4">
    <source>
        <dbReference type="SAM" id="MobiDB-lite"/>
    </source>
</evidence>
<feature type="compositionally biased region" description="Basic and acidic residues" evidence="4">
    <location>
        <begin position="21"/>
        <end position="30"/>
    </location>
</feature>
<accession>A0A1L1PM91</accession>
<dbReference type="PROSITE" id="PS50977">
    <property type="entry name" value="HTH_TETR_2"/>
    <property type="match status" value="1"/>
</dbReference>
<name>A0A1L1PM91_HYDIT</name>
<dbReference type="Gene3D" id="1.10.357.10">
    <property type="entry name" value="Tetracycline Repressor, domain 2"/>
    <property type="match status" value="1"/>
</dbReference>
<keyword evidence="7" id="KW-1185">Reference proteome</keyword>
<evidence type="ECO:0000313" key="6">
    <source>
        <dbReference type="EMBL" id="CDN88829.1"/>
    </source>
</evidence>
<evidence type="ECO:0000256" key="3">
    <source>
        <dbReference type="PROSITE-ProRule" id="PRU00335"/>
    </source>
</evidence>
<dbReference type="SUPFAM" id="SSF48498">
    <property type="entry name" value="Tetracyclin repressor-like, C-terminal domain"/>
    <property type="match status" value="1"/>
</dbReference>
<gene>
    <name evidence="6" type="ORF">BN948_03265</name>
</gene>
<feature type="DNA-binding region" description="H-T-H motif" evidence="3">
    <location>
        <begin position="52"/>
        <end position="71"/>
    </location>
</feature>
<dbReference type="RefSeq" id="WP_009519744.1">
    <property type="nucleotide sequence ID" value="NZ_CCAE010000030.1"/>
</dbReference>
<dbReference type="AlphaFoldDB" id="A0A1L1PM91"/>
<sequence length="221" mass="24818">MPTDTLAEEAPQRRSRGRPRKTADERDDGNRRQALLRAAAHLFRRKGFAATSTRDIAAAVGMRSGSPFYHFENKEALLAAVMEEGMQRALQHQRERMDAAVAAAPDALSARECLRVLVRGHFHNLLGPESDHIPVMLYEWRWLAPQQKQVVSELMAEYEAVWVPVLQALRREGALKGDTALARLLIFGALNWTAQWYDAEGSASLDDLTEAALQLFVKDLE</sequence>
<dbReference type="InterPro" id="IPR041490">
    <property type="entry name" value="KstR2_TetR_C"/>
</dbReference>